<proteinExistence type="predicted"/>
<sequence>QINKTGKFCYFSEIDSSYEDLAGSDYNDSDSESFTTSPPLAVSNRRSVRKTSLYFMRPLPEEHDGLDEKKYHGILMKNIKLWKYSQESLDSAYNTGD</sequence>
<evidence type="ECO:0000313" key="1">
    <source>
        <dbReference type="EnsemblMetazoa" id="G17180.6:cds"/>
    </source>
</evidence>
<name>A0A8W8J5T3_MAGGI</name>
<dbReference type="Proteomes" id="UP000005408">
    <property type="component" value="Unassembled WGS sequence"/>
</dbReference>
<organism evidence="1 2">
    <name type="scientific">Magallana gigas</name>
    <name type="common">Pacific oyster</name>
    <name type="synonym">Crassostrea gigas</name>
    <dbReference type="NCBI Taxonomy" id="29159"/>
    <lineage>
        <taxon>Eukaryota</taxon>
        <taxon>Metazoa</taxon>
        <taxon>Spiralia</taxon>
        <taxon>Lophotrochozoa</taxon>
        <taxon>Mollusca</taxon>
        <taxon>Bivalvia</taxon>
        <taxon>Autobranchia</taxon>
        <taxon>Pteriomorphia</taxon>
        <taxon>Ostreida</taxon>
        <taxon>Ostreoidea</taxon>
        <taxon>Ostreidae</taxon>
        <taxon>Magallana</taxon>
    </lineage>
</organism>
<keyword evidence="2" id="KW-1185">Reference proteome</keyword>
<dbReference type="AlphaFoldDB" id="A0A8W8J5T3"/>
<accession>A0A8W8J5T3</accession>
<reference evidence="1" key="1">
    <citation type="submission" date="2022-08" db="UniProtKB">
        <authorList>
            <consortium name="EnsemblMetazoa"/>
        </authorList>
    </citation>
    <scope>IDENTIFICATION</scope>
    <source>
        <strain evidence="1">05x7-T-G4-1.051#20</strain>
    </source>
</reference>
<protein>
    <submittedName>
        <fullName evidence="1">Uncharacterized protein</fullName>
    </submittedName>
</protein>
<dbReference type="EnsemblMetazoa" id="G17180.6">
    <property type="protein sequence ID" value="G17180.6:cds"/>
    <property type="gene ID" value="G17180"/>
</dbReference>
<evidence type="ECO:0000313" key="2">
    <source>
        <dbReference type="Proteomes" id="UP000005408"/>
    </source>
</evidence>